<sequence>MDSLKIKILQQSFWYICCSISNKSSHIDYDEVYQCDGARGTPRSAANNNIESEPKHISRINKGKQIIKPVNRTLFSLRDFDSSEDEEDEMPLATTIFTRLSGNRVSAIVTSSSEEDNVPPSNK</sequence>
<evidence type="ECO:0000313" key="1">
    <source>
        <dbReference type="EMBL" id="KAL2517819.1"/>
    </source>
</evidence>
<dbReference type="AlphaFoldDB" id="A0ABD1TYL1"/>
<accession>A0ABD1TYL1</accession>
<organism evidence="1 2">
    <name type="scientific">Abeliophyllum distichum</name>
    <dbReference type="NCBI Taxonomy" id="126358"/>
    <lineage>
        <taxon>Eukaryota</taxon>
        <taxon>Viridiplantae</taxon>
        <taxon>Streptophyta</taxon>
        <taxon>Embryophyta</taxon>
        <taxon>Tracheophyta</taxon>
        <taxon>Spermatophyta</taxon>
        <taxon>Magnoliopsida</taxon>
        <taxon>eudicotyledons</taxon>
        <taxon>Gunneridae</taxon>
        <taxon>Pentapetalae</taxon>
        <taxon>asterids</taxon>
        <taxon>lamiids</taxon>
        <taxon>Lamiales</taxon>
        <taxon>Oleaceae</taxon>
        <taxon>Forsythieae</taxon>
        <taxon>Abeliophyllum</taxon>
    </lineage>
</organism>
<keyword evidence="2" id="KW-1185">Reference proteome</keyword>
<protein>
    <submittedName>
        <fullName evidence="1">Uncharacterized protein</fullName>
    </submittedName>
</protein>
<proteinExistence type="predicted"/>
<gene>
    <name evidence="1" type="ORF">Adt_14066</name>
</gene>
<dbReference type="EMBL" id="JBFOLK010000004">
    <property type="protein sequence ID" value="KAL2517819.1"/>
    <property type="molecule type" value="Genomic_DNA"/>
</dbReference>
<comment type="caution">
    <text evidence="1">The sequence shown here is derived from an EMBL/GenBank/DDBJ whole genome shotgun (WGS) entry which is preliminary data.</text>
</comment>
<evidence type="ECO:0000313" key="2">
    <source>
        <dbReference type="Proteomes" id="UP001604336"/>
    </source>
</evidence>
<name>A0ABD1TYL1_9LAMI</name>
<reference evidence="2" key="1">
    <citation type="submission" date="2024-07" db="EMBL/GenBank/DDBJ databases">
        <title>Two chromosome-level genome assemblies of Korean endemic species Abeliophyllum distichum and Forsythia ovata (Oleaceae).</title>
        <authorList>
            <person name="Jang H."/>
        </authorList>
    </citation>
    <scope>NUCLEOTIDE SEQUENCE [LARGE SCALE GENOMIC DNA]</scope>
</reference>
<dbReference type="Proteomes" id="UP001604336">
    <property type="component" value="Unassembled WGS sequence"/>
</dbReference>